<name>A0A369BNG4_9BACL</name>
<proteinExistence type="predicted"/>
<keyword evidence="2" id="KW-1185">Reference proteome</keyword>
<dbReference type="Gene3D" id="3.40.50.150">
    <property type="entry name" value="Vaccinia Virus protein VP39"/>
    <property type="match status" value="1"/>
</dbReference>
<dbReference type="RefSeq" id="WP_114494870.1">
    <property type="nucleotide sequence ID" value="NZ_QPJW01000001.1"/>
</dbReference>
<accession>A0A369BNG4</accession>
<gene>
    <name evidence="1" type="ORF">DFP94_101520</name>
</gene>
<dbReference type="EMBL" id="QPJW01000001">
    <property type="protein sequence ID" value="RCX22931.1"/>
    <property type="molecule type" value="Genomic_DNA"/>
</dbReference>
<evidence type="ECO:0000313" key="2">
    <source>
        <dbReference type="Proteomes" id="UP000253090"/>
    </source>
</evidence>
<dbReference type="Proteomes" id="UP000253090">
    <property type="component" value="Unassembled WGS sequence"/>
</dbReference>
<protein>
    <recommendedName>
        <fullName evidence="3">DNA methylase</fullName>
    </recommendedName>
</protein>
<reference evidence="1 2" key="1">
    <citation type="submission" date="2018-07" db="EMBL/GenBank/DDBJ databases">
        <title>Genomic Encyclopedia of Type Strains, Phase III (KMG-III): the genomes of soil and plant-associated and newly described type strains.</title>
        <authorList>
            <person name="Whitman W."/>
        </authorList>
    </citation>
    <scope>NUCLEOTIDE SEQUENCE [LARGE SCALE GENOMIC DNA]</scope>
    <source>
        <strain evidence="1 2">CECT 8333</strain>
    </source>
</reference>
<organism evidence="1 2">
    <name type="scientific">Fontibacillus phaseoli</name>
    <dbReference type="NCBI Taxonomy" id="1416533"/>
    <lineage>
        <taxon>Bacteria</taxon>
        <taxon>Bacillati</taxon>
        <taxon>Bacillota</taxon>
        <taxon>Bacilli</taxon>
        <taxon>Bacillales</taxon>
        <taxon>Paenibacillaceae</taxon>
        <taxon>Fontibacillus</taxon>
    </lineage>
</organism>
<dbReference type="OrthoDB" id="9800801at2"/>
<evidence type="ECO:0000313" key="1">
    <source>
        <dbReference type="EMBL" id="RCX22931.1"/>
    </source>
</evidence>
<comment type="caution">
    <text evidence="1">The sequence shown here is derived from an EMBL/GenBank/DDBJ whole genome shotgun (WGS) entry which is preliminary data.</text>
</comment>
<sequence>MTEINTVICGDSAEVLRQYPDNFFDSVVCDPSYGLSKEPEYAEIARSRVGIDAELEVAARLTMELRSTVSNRRDRVMSRRMLRSVRGAGEKFTPATK</sequence>
<evidence type="ECO:0008006" key="3">
    <source>
        <dbReference type="Google" id="ProtNLM"/>
    </source>
</evidence>
<dbReference type="SUPFAM" id="SSF53335">
    <property type="entry name" value="S-adenosyl-L-methionine-dependent methyltransferases"/>
    <property type="match status" value="1"/>
</dbReference>
<dbReference type="InterPro" id="IPR029063">
    <property type="entry name" value="SAM-dependent_MTases_sf"/>
</dbReference>
<dbReference type="AlphaFoldDB" id="A0A369BNG4"/>